<sequence>MCSRSSERALVFYSYMCGTLAATPFLWWFIFKSLYSFALFTTQITAIFYWSIVPLHGLVLCLCFLPATVHLRTDNLKWMCLASVIVTVLCATFAGMTFAPVPIIPGLYILNLLLLAPYVVATARVTYLAPPVAHRYYELGFCGAFMVYYVLIFRKMFLSRVFWLPFVVFLIGGIFALRDLETHPAVMAGLQRRRAVFTVPCKHVKYSWRHVWELCARDICMLALLVAAVVAGTLSAGLVTNSLVGLNKYLSLFCVGMIGCLGVSFSHPRTLLIHVPLAAVLLALVHVLGPSSSSPALGACLFVSFYLVMLEAIGCVVIYIRQKLSRAINGPELVLALCTTGNLVVTLGLSIVPHSPVP</sequence>
<dbReference type="Pfam" id="PF04633">
    <property type="entry name" value="Herpes_BMRF2"/>
    <property type="match status" value="1"/>
</dbReference>
<accession>U5NIY9</accession>
<dbReference type="RefSeq" id="YP_010084425.1">
    <property type="nucleotide sequence ID" value="NC_055135.1"/>
</dbReference>
<protein>
    <submittedName>
        <fullName evidence="3">ORF58</fullName>
    </submittedName>
</protein>
<organism evidence="3 4">
    <name type="scientific">Retroperitoneal fibromatosis-associated herpesvirus</name>
    <dbReference type="NCBI Taxonomy" id="111469"/>
    <lineage>
        <taxon>Viruses</taxon>
        <taxon>Duplodnaviria</taxon>
        <taxon>Heunggongvirae</taxon>
        <taxon>Peploviricota</taxon>
        <taxon>Herviviricetes</taxon>
        <taxon>Herpesvirales</taxon>
        <taxon>Orthoherpesviridae</taxon>
        <taxon>Gammaherpesvirinae</taxon>
        <taxon>Rhadinovirus</taxon>
        <taxon>Rhadinovirus macacinegamma8</taxon>
        <taxon>Macacine gammaherpesvirus 8</taxon>
    </lineage>
</organism>
<reference evidence="3 4" key="1">
    <citation type="journal article" date="2013" name="J. Virol.">
        <title>Next-Generation Sequence Analysis of the Genome of RFHVMn, the Macaque Homolog of Kaposi's Sarcoma (KS)-Associated Herpesvirus, from a KS-Like Tumor of a Pig-Tailed Macaque.</title>
        <authorList>
            <person name="Bruce A.G."/>
            <person name="Ryan J.T."/>
            <person name="Thomas M.J."/>
            <person name="Peng X."/>
            <person name="Grundhoff A."/>
            <person name="Tsai C.C."/>
            <person name="Rose T.M."/>
        </authorList>
    </citation>
    <scope>NUCLEOTIDE SEQUENCE [LARGE SCALE GENOMIC DNA]</scope>
    <source>
        <strain evidence="3">RFHVMnM78114</strain>
    </source>
</reference>
<feature type="transmembrane region" description="Helical" evidence="2">
    <location>
        <begin position="246"/>
        <end position="264"/>
    </location>
</feature>
<evidence type="ECO:0000313" key="4">
    <source>
        <dbReference type="Proteomes" id="UP000134372"/>
    </source>
</evidence>
<feature type="transmembrane region" description="Helical" evidence="2">
    <location>
        <begin position="79"/>
        <end position="101"/>
    </location>
</feature>
<feature type="transmembrane region" description="Helical" evidence="2">
    <location>
        <begin position="107"/>
        <end position="129"/>
    </location>
</feature>
<dbReference type="GeneID" id="65099411"/>
<keyword evidence="2" id="KW-1133">Transmembrane helix</keyword>
<keyword evidence="2" id="KW-0472">Membrane</keyword>
<dbReference type="KEGG" id="vg:65099411"/>
<dbReference type="InterPro" id="IPR006727">
    <property type="entry name" value="Herpes_BMRF2"/>
</dbReference>
<evidence type="ECO:0000256" key="1">
    <source>
        <dbReference type="ARBA" id="ARBA00008716"/>
    </source>
</evidence>
<proteinExistence type="inferred from homology"/>
<keyword evidence="4" id="KW-1185">Reference proteome</keyword>
<dbReference type="EMBL" id="KF703446">
    <property type="protein sequence ID" value="AGY30744.1"/>
    <property type="molecule type" value="Genomic_DNA"/>
</dbReference>
<feature type="transmembrane region" description="Helical" evidence="2">
    <location>
        <begin position="332"/>
        <end position="352"/>
    </location>
</feature>
<feature type="transmembrane region" description="Helical" evidence="2">
    <location>
        <begin position="136"/>
        <end position="154"/>
    </location>
</feature>
<evidence type="ECO:0000256" key="2">
    <source>
        <dbReference type="SAM" id="Phobius"/>
    </source>
</evidence>
<dbReference type="Proteomes" id="UP000134372">
    <property type="component" value="Segment"/>
</dbReference>
<feature type="transmembrane region" description="Helical" evidence="2">
    <location>
        <begin position="271"/>
        <end position="289"/>
    </location>
</feature>
<keyword evidence="2" id="KW-0812">Transmembrane</keyword>
<feature type="transmembrane region" description="Helical" evidence="2">
    <location>
        <begin position="219"/>
        <end position="240"/>
    </location>
</feature>
<feature type="transmembrane region" description="Helical" evidence="2">
    <location>
        <begin position="47"/>
        <end position="67"/>
    </location>
</feature>
<comment type="similarity">
    <text evidence="1">Belongs to the herpesviridae BMRF2 family.</text>
</comment>
<feature type="transmembrane region" description="Helical" evidence="2">
    <location>
        <begin position="160"/>
        <end position="177"/>
    </location>
</feature>
<evidence type="ECO:0000313" key="3">
    <source>
        <dbReference type="EMBL" id="AGY30744.1"/>
    </source>
</evidence>
<feature type="transmembrane region" description="Helical" evidence="2">
    <location>
        <begin position="295"/>
        <end position="320"/>
    </location>
</feature>
<name>U5NIY9_9GAMA</name>
<feature type="transmembrane region" description="Helical" evidence="2">
    <location>
        <begin position="12"/>
        <end position="35"/>
    </location>
</feature>